<evidence type="ECO:0000313" key="25">
    <source>
        <dbReference type="Proteomes" id="UP001177744"/>
    </source>
</evidence>
<feature type="binding site" evidence="18">
    <location>
        <position position="133"/>
    </location>
    <ligand>
        <name>hydrogencarbonate</name>
        <dbReference type="ChEBI" id="CHEBI:17544"/>
        <label>1</label>
    </ligand>
</feature>
<feature type="disulfide bond" evidence="20">
    <location>
        <begin position="187"/>
        <end position="200"/>
    </location>
</feature>
<keyword evidence="14" id="KW-0325">Glycoprotein</keyword>
<keyword evidence="7 22" id="KW-0732">Signal</keyword>
<dbReference type="AlphaFoldDB" id="A0AA40I6R7"/>
<feature type="disulfide bond" evidence="20">
    <location>
        <begin position="477"/>
        <end position="563"/>
    </location>
</feature>
<feature type="disulfide bond" evidence="20">
    <location>
        <begin position="533"/>
        <end position="546"/>
    </location>
</feature>
<feature type="binding site" evidence="19">
    <location>
        <position position="79"/>
    </location>
    <ligand>
        <name>Fe(3+)</name>
        <dbReference type="ChEBI" id="CHEBI:29034"/>
        <label>1</label>
    </ligand>
</feature>
<keyword evidence="5" id="KW-0336">GPI-anchor</keyword>
<keyword evidence="15" id="KW-0449">Lipoprotein</keyword>
<keyword evidence="9" id="KW-0862">Zinc</keyword>
<feature type="domain" description="Transferrin-like" evidence="23">
    <location>
        <begin position="367"/>
        <end position="725"/>
    </location>
</feature>
<evidence type="ECO:0000256" key="13">
    <source>
        <dbReference type="ARBA" id="ARBA00023157"/>
    </source>
</evidence>
<accession>A0AA40I6R7</accession>
<evidence type="ECO:0000256" key="18">
    <source>
        <dbReference type="PIRSR" id="PIRSR002549-2"/>
    </source>
</evidence>
<evidence type="ECO:0000256" key="11">
    <source>
        <dbReference type="ARBA" id="ARBA00023065"/>
    </source>
</evidence>
<feature type="binding site" evidence="19">
    <location>
        <position position="211"/>
    </location>
    <ligand>
        <name>Fe(3+)</name>
        <dbReference type="ChEBI" id="CHEBI:29034"/>
        <label>1</label>
    </ligand>
</feature>
<dbReference type="PROSITE" id="PS51408">
    <property type="entry name" value="TRANSFERRIN_LIKE_4"/>
    <property type="match status" value="2"/>
</dbReference>
<feature type="disulfide bond" evidence="20">
    <location>
        <begin position="505"/>
        <end position="728"/>
    </location>
</feature>
<feature type="disulfide bond" evidence="20">
    <location>
        <begin position="380"/>
        <end position="398"/>
    </location>
</feature>
<sequence length="778" mass="84228">MRGPSVALWLFLALRTVLSGREVQWCTTSDPEQQKCSDMSHAFQRAGIQPALRCVQGPSADHCIQLITQAGEADAISLDGGAIYEAGKEHGLTPVVGEVYDQEVGTSYYAVAVVKRSSNLTIHTLKGVKSCHTGINRTAGWNVPVGYLVESGSLSVMGCDVLKAVSEYFGGSCVPGAGETSYSESLCRLCRGNAAGEGVCDKSPLERYYDYSGAFRCLAEGAGDVAFVKHSTVLENTDGKTLPSWGQGLLSQDFQLLCLDGSRADVTEWRQCHLARVPAHAVVVRADTDGGLIFRLLNEGQRLFSHENSSFQMFSSEAYGQKNLLFKDATSELVPIATQTYEAWLGPEYLRAMKGLLCDSNRLPHYLHWCVLSTPEIQKCGDMAVAFSRQRLRPEIQCVSAESPQHCMERIQAGQIDAVTLRGEDIYTAGKAYGLVPAAGEQYAPEDRSSSYFVVAVVRRNSSYAFTLNELRGKRSCHPALGSPAGWDIPVGALVRRGFVQPRDCDVLTAVSEFFSASCVPVNNPRHYPSSLCALCVGDEQGRNKCVGNSQERYFGYSGAFRCLAENAGDVAFVKHTTVFDNTDVRGLGIQEDSSPSPSSPQATIPSPGRLSSGRRTMSCCVPNGARAEVFQFKDCNLAQIPSHAVMVRPDTNIFAVYGLLDKAQGLFGDDHNKNGFKMFDSSDYHGQDLLFKDATIRAEPVGEKTTYLDWLGPDYVAALEGMLSQQCSRAGRAGAAGRLGKPWTGRCTAHKGRAGVLPCCPASPEPVTRTLSEHGAL</sequence>
<evidence type="ECO:0000256" key="4">
    <source>
        <dbReference type="ARBA" id="ARBA00022496"/>
    </source>
</evidence>
<dbReference type="SMART" id="SM00094">
    <property type="entry name" value="TR_FER"/>
    <property type="match status" value="2"/>
</dbReference>
<dbReference type="Gene3D" id="3.40.190.10">
    <property type="entry name" value="Periplasmic binding protein-like II"/>
    <property type="match status" value="4"/>
</dbReference>
<feature type="signal peptide" evidence="22">
    <location>
        <begin position="1"/>
        <end position="19"/>
    </location>
</feature>
<evidence type="ECO:0000256" key="3">
    <source>
        <dbReference type="ARBA" id="ARBA00022475"/>
    </source>
</evidence>
<keyword evidence="2" id="KW-0813">Transport</keyword>
<feature type="disulfide bond" evidence="20">
    <location>
        <begin position="173"/>
        <end position="190"/>
    </location>
</feature>
<evidence type="ECO:0000256" key="10">
    <source>
        <dbReference type="ARBA" id="ARBA00023004"/>
    </source>
</evidence>
<keyword evidence="6 19" id="KW-0479">Metal-binding</keyword>
<dbReference type="GO" id="GO:0005886">
    <property type="term" value="C:plasma membrane"/>
    <property type="evidence" value="ECO:0007669"/>
    <property type="project" value="UniProtKB-SubCell"/>
</dbReference>
<feature type="binding site" evidence="18">
    <location>
        <position position="140"/>
    </location>
    <ligand>
        <name>hydrogencarbonate</name>
        <dbReference type="ChEBI" id="CHEBI:17544"/>
        <label>1</label>
    </ligand>
</feature>
<dbReference type="GO" id="GO:0055037">
    <property type="term" value="C:recycling endosome"/>
    <property type="evidence" value="ECO:0007669"/>
    <property type="project" value="TreeGrafter"/>
</dbReference>
<feature type="region of interest" description="Disordered" evidence="21">
    <location>
        <begin position="587"/>
        <end position="616"/>
    </location>
</feature>
<evidence type="ECO:0000256" key="7">
    <source>
        <dbReference type="ARBA" id="ARBA00022729"/>
    </source>
</evidence>
<gene>
    <name evidence="24" type="ORF">QTO34_014572</name>
</gene>
<comment type="function">
    <text evidence="16">Involved in iron cellular uptake. Seems to be internalized and then recycled back to the cell membrane. Binds a single atom of iron per subunit. Could also bind zinc.</text>
</comment>
<dbReference type="GO" id="GO:0005615">
    <property type="term" value="C:extracellular space"/>
    <property type="evidence" value="ECO:0007669"/>
    <property type="project" value="InterPro"/>
</dbReference>
<dbReference type="PANTHER" id="PTHR11485">
    <property type="entry name" value="TRANSFERRIN"/>
    <property type="match status" value="1"/>
</dbReference>
<keyword evidence="13 20" id="KW-1015">Disulfide bond</keyword>
<dbReference type="InterPro" id="IPR001156">
    <property type="entry name" value="Transferrin-like_dom"/>
</dbReference>
<dbReference type="PANTHER" id="PTHR11485:SF21">
    <property type="entry name" value="MELANOTRANSFERRIN"/>
    <property type="match status" value="1"/>
</dbReference>
<evidence type="ECO:0000256" key="1">
    <source>
        <dbReference type="ARBA" id="ARBA00004609"/>
    </source>
</evidence>
<feature type="chain" id="PRO_5041437291" description="Melanotransferrin" evidence="22">
    <location>
        <begin position="20"/>
        <end position="778"/>
    </location>
</feature>
<dbReference type="GO" id="GO:0046872">
    <property type="term" value="F:metal ion binding"/>
    <property type="evidence" value="ECO:0007669"/>
    <property type="project" value="UniProtKB-KW"/>
</dbReference>
<keyword evidence="11" id="KW-0406">Ion transport</keyword>
<feature type="binding site" evidence="19">
    <location>
        <position position="452"/>
    </location>
    <ligand>
        <name>Fe(3+)</name>
        <dbReference type="ChEBI" id="CHEBI:29034"/>
        <label>1</label>
    </ligand>
</feature>
<feature type="disulfide bond" evidence="20">
    <location>
        <begin position="258"/>
        <end position="272"/>
    </location>
</feature>
<evidence type="ECO:0000256" key="16">
    <source>
        <dbReference type="ARBA" id="ARBA00054140"/>
    </source>
</evidence>
<feature type="binding site" evidence="18">
    <location>
        <position position="485"/>
    </location>
    <ligand>
        <name>hydrogencarbonate</name>
        <dbReference type="ChEBI" id="CHEBI:17544"/>
        <label>1</label>
    </ligand>
</feature>
<dbReference type="Proteomes" id="UP001177744">
    <property type="component" value="Unassembled WGS sequence"/>
</dbReference>
<evidence type="ECO:0000256" key="15">
    <source>
        <dbReference type="ARBA" id="ARBA00023288"/>
    </source>
</evidence>
<evidence type="ECO:0000256" key="17">
    <source>
        <dbReference type="ARBA" id="ARBA00072985"/>
    </source>
</evidence>
<keyword evidence="8" id="KW-0677">Repeat</keyword>
<organism evidence="24 25">
    <name type="scientific">Cnephaeus nilssonii</name>
    <name type="common">Northern bat</name>
    <name type="synonym">Eptesicus nilssonii</name>
    <dbReference type="NCBI Taxonomy" id="3371016"/>
    <lineage>
        <taxon>Eukaryota</taxon>
        <taxon>Metazoa</taxon>
        <taxon>Chordata</taxon>
        <taxon>Craniata</taxon>
        <taxon>Vertebrata</taxon>
        <taxon>Euteleostomi</taxon>
        <taxon>Mammalia</taxon>
        <taxon>Eutheria</taxon>
        <taxon>Laurasiatheria</taxon>
        <taxon>Chiroptera</taxon>
        <taxon>Yangochiroptera</taxon>
        <taxon>Vespertilionidae</taxon>
        <taxon>Cnephaeus</taxon>
    </lineage>
</organism>
<keyword evidence="4" id="KW-0410">Iron transport</keyword>
<dbReference type="PRINTS" id="PR00422">
    <property type="entry name" value="TRANSFERRIN"/>
</dbReference>
<dbReference type="InterPro" id="IPR018195">
    <property type="entry name" value="Transferrin_Fe_BS"/>
</dbReference>
<dbReference type="GO" id="GO:0098552">
    <property type="term" value="C:side of membrane"/>
    <property type="evidence" value="ECO:0007669"/>
    <property type="project" value="UniProtKB-KW"/>
</dbReference>
<feature type="disulfide bond" evidence="20">
    <location>
        <begin position="26"/>
        <end position="63"/>
    </location>
</feature>
<proteinExistence type="predicted"/>
<evidence type="ECO:0000256" key="6">
    <source>
        <dbReference type="ARBA" id="ARBA00022723"/>
    </source>
</evidence>
<dbReference type="PROSITE" id="PS00207">
    <property type="entry name" value="TRANSFERRIN_LIKE_3"/>
    <property type="match status" value="1"/>
</dbReference>
<dbReference type="InterPro" id="IPR016357">
    <property type="entry name" value="Transferrin"/>
</dbReference>
<feature type="disulfide bond" evidence="20">
    <location>
        <begin position="519"/>
        <end position="536"/>
    </location>
</feature>
<evidence type="ECO:0000256" key="21">
    <source>
        <dbReference type="SAM" id="MobiDB-lite"/>
    </source>
</evidence>
<feature type="binding site" evidence="19">
    <location>
        <position position="557"/>
    </location>
    <ligand>
        <name>Fe(3+)</name>
        <dbReference type="ChEBI" id="CHEBI:29034"/>
        <label>2</label>
    </ligand>
</feature>
<dbReference type="SUPFAM" id="SSF53850">
    <property type="entry name" value="Periplasmic binding protein-like II"/>
    <property type="match status" value="2"/>
</dbReference>
<dbReference type="Pfam" id="PF00405">
    <property type="entry name" value="Transferrin"/>
    <property type="match status" value="2"/>
</dbReference>
<keyword evidence="12" id="KW-0472">Membrane</keyword>
<dbReference type="PROSITE" id="PS00205">
    <property type="entry name" value="TRANSFERRIN_LIKE_1"/>
    <property type="match status" value="2"/>
</dbReference>
<feature type="binding site" evidence="19">
    <location>
        <position position="108"/>
    </location>
    <ligand>
        <name>Fe(3+)</name>
        <dbReference type="ChEBI" id="CHEBI:29034"/>
        <label>1</label>
    </ligand>
</feature>
<comment type="subcellular location">
    <subcellularLocation>
        <location evidence="1">Cell membrane</location>
        <topology evidence="1">Lipid-anchor</topology>
        <topology evidence="1">GPI-anchor</topology>
    </subcellularLocation>
</comment>
<feature type="disulfide bond" evidence="20">
    <location>
        <begin position="620"/>
        <end position="636"/>
    </location>
</feature>
<feature type="disulfide bond" evidence="20">
    <location>
        <begin position="131"/>
        <end position="217"/>
    </location>
</feature>
<protein>
    <recommendedName>
        <fullName evidence="17">Melanotransferrin</fullName>
    </recommendedName>
</protein>
<feature type="binding site" evidence="18">
    <location>
        <position position="486"/>
    </location>
    <ligand>
        <name>hydrogencarbonate</name>
        <dbReference type="ChEBI" id="CHEBI:17544"/>
        <label>2</label>
    </ligand>
</feature>
<comment type="caution">
    <text evidence="24">The sequence shown here is derived from an EMBL/GenBank/DDBJ whole genome shotgun (WGS) entry which is preliminary data.</text>
</comment>
<feature type="binding site" evidence="19">
    <location>
        <position position="644"/>
    </location>
    <ligand>
        <name>Fe(3+)</name>
        <dbReference type="ChEBI" id="CHEBI:29034"/>
        <label>1</label>
    </ligand>
</feature>
<dbReference type="PROSITE" id="PS00206">
    <property type="entry name" value="TRANSFERRIN_LIKE_2"/>
    <property type="match status" value="2"/>
</dbReference>
<evidence type="ECO:0000256" key="12">
    <source>
        <dbReference type="ARBA" id="ARBA00023136"/>
    </source>
</evidence>
<evidence type="ECO:0000256" key="9">
    <source>
        <dbReference type="ARBA" id="ARBA00022833"/>
    </source>
</evidence>
<evidence type="ECO:0000256" key="19">
    <source>
        <dbReference type="PIRSR" id="PIRSR002549-3"/>
    </source>
</evidence>
<name>A0AA40I6R7_CNENI</name>
<feature type="binding site" evidence="18">
    <location>
        <position position="137"/>
    </location>
    <ligand>
        <name>hydrogencarbonate</name>
        <dbReference type="ChEBI" id="CHEBI:17544"/>
        <label>1</label>
    </ligand>
</feature>
<reference evidence="24" key="1">
    <citation type="submission" date="2023-06" db="EMBL/GenBank/DDBJ databases">
        <title>Reference genome for the Northern bat (Eptesicus nilssonii), a most northern bat species.</title>
        <authorList>
            <person name="Laine V.N."/>
            <person name="Pulliainen A.T."/>
            <person name="Lilley T.M."/>
        </authorList>
    </citation>
    <scope>NUCLEOTIDE SEQUENCE</scope>
    <source>
        <strain evidence="24">BLF_Eptnil</strain>
        <tissue evidence="24">Kidney</tissue>
    </source>
</reference>
<evidence type="ECO:0000256" key="5">
    <source>
        <dbReference type="ARBA" id="ARBA00022622"/>
    </source>
</evidence>
<dbReference type="CDD" id="cd13529">
    <property type="entry name" value="PBP2_transferrin"/>
    <property type="match status" value="2"/>
</dbReference>
<evidence type="ECO:0000259" key="23">
    <source>
        <dbReference type="PROSITE" id="PS51408"/>
    </source>
</evidence>
<feature type="disulfide bond" evidence="20">
    <location>
        <begin position="370"/>
        <end position="407"/>
    </location>
</feature>
<feature type="binding site" evidence="18">
    <location>
        <position position="139"/>
    </location>
    <ligand>
        <name>hydrogencarbonate</name>
        <dbReference type="ChEBI" id="CHEBI:17544"/>
        <label>1</label>
    </ligand>
</feature>
<feature type="disulfide bond" evidence="20">
    <location>
        <begin position="36"/>
        <end position="54"/>
    </location>
</feature>
<keyword evidence="10 19" id="KW-0408">Iron</keyword>
<keyword evidence="3" id="KW-1003">Cell membrane</keyword>
<dbReference type="GO" id="GO:0006826">
    <property type="term" value="P:iron ion transport"/>
    <property type="evidence" value="ECO:0007669"/>
    <property type="project" value="UniProtKB-KW"/>
</dbReference>
<evidence type="ECO:0000313" key="24">
    <source>
        <dbReference type="EMBL" id="KAK1344014.1"/>
    </source>
</evidence>
<feature type="compositionally biased region" description="Low complexity" evidence="21">
    <location>
        <begin position="594"/>
        <end position="608"/>
    </location>
</feature>
<dbReference type="FunFam" id="3.40.190.10:FF:000108">
    <property type="entry name" value="melanotransferrin"/>
    <property type="match status" value="2"/>
</dbReference>
<evidence type="ECO:0000256" key="14">
    <source>
        <dbReference type="ARBA" id="ARBA00023180"/>
    </source>
</evidence>
<evidence type="ECO:0000256" key="8">
    <source>
        <dbReference type="ARBA" id="ARBA00022737"/>
    </source>
</evidence>
<evidence type="ECO:0000256" key="2">
    <source>
        <dbReference type="ARBA" id="ARBA00022448"/>
    </source>
</evidence>
<dbReference type="GO" id="GO:0005769">
    <property type="term" value="C:early endosome"/>
    <property type="evidence" value="ECO:0007669"/>
    <property type="project" value="TreeGrafter"/>
</dbReference>
<keyword evidence="25" id="KW-1185">Reference proteome</keyword>
<evidence type="ECO:0000256" key="20">
    <source>
        <dbReference type="PIRSR" id="PIRSR002549-4"/>
    </source>
</evidence>
<feature type="domain" description="Transferrin-like" evidence="23">
    <location>
        <begin position="23"/>
        <end position="358"/>
    </location>
</feature>
<evidence type="ECO:0000256" key="22">
    <source>
        <dbReference type="SAM" id="SignalP"/>
    </source>
</evidence>
<dbReference type="PIRSF" id="PIRSF002549">
    <property type="entry name" value="Transferrin"/>
    <property type="match status" value="1"/>
</dbReference>
<dbReference type="EMBL" id="JAULJE010000004">
    <property type="protein sequence ID" value="KAK1344014.1"/>
    <property type="molecule type" value="Genomic_DNA"/>
</dbReference>
<feature type="binding site" evidence="19">
    <location>
        <position position="280"/>
    </location>
    <ligand>
        <name>Fe(3+)</name>
        <dbReference type="ChEBI" id="CHEBI:29034"/>
        <label>1</label>
    </ligand>
</feature>